<dbReference type="GO" id="GO:0006529">
    <property type="term" value="P:asparagine biosynthetic process"/>
    <property type="evidence" value="ECO:0007669"/>
    <property type="project" value="InterPro"/>
</dbReference>
<feature type="domain" description="Asparagine synthetase" evidence="4">
    <location>
        <begin position="216"/>
        <end position="572"/>
    </location>
</feature>
<evidence type="ECO:0000256" key="3">
    <source>
        <dbReference type="ARBA" id="ARBA00048741"/>
    </source>
</evidence>
<dbReference type="InterPro" id="IPR001962">
    <property type="entry name" value="Asn_synthase"/>
</dbReference>
<comment type="pathway">
    <text evidence="1">Amino-acid biosynthesis; L-asparagine biosynthesis; L-asparagine from L-aspartate (L-Gln route): step 1/1.</text>
</comment>
<name>B0T9D6_CAUSK</name>
<accession>B0T9D6</accession>
<evidence type="ECO:0000256" key="2">
    <source>
        <dbReference type="ARBA" id="ARBA00012737"/>
    </source>
</evidence>
<dbReference type="GO" id="GO:0004066">
    <property type="term" value="F:asparagine synthase (glutamine-hydrolyzing) activity"/>
    <property type="evidence" value="ECO:0007669"/>
    <property type="project" value="UniProtKB-EC"/>
</dbReference>
<dbReference type="InterPro" id="IPR014729">
    <property type="entry name" value="Rossmann-like_a/b/a_fold"/>
</dbReference>
<dbReference type="KEGG" id="cak:Caul_5191"/>
<sequence>MEDYVVLIWPALAEAPARDLIRRLPKLKTVIETSGLVVLRPENGAGLRVGGNGVVLGSVFRTGGDRETVAEFSESEASAIATSRGQQLVTEFWGGYLAVLGDASRSEVMVLRDPSGAMPAYCLVHGEVQIICSRLEVLEDAGLGQQALNWDVVAQLLAFPNLRGRSTGLKGVEELLPGCRLTFTGGLKTETLTWNPWLFARPSAQAPERGVAATAVRQAVEVSVRKWADQSSPVLLELSGGLDSSIIACCLDEPRTAATFVNFVTPTAEGDERGYARLVAKAADKQLIEQDIRADEVDVTRPRPGRHPRPASQALLQPLEQACAELAPQLGARSFFSGLGGDNVFCSIATASPAADALLTSGLGRQFWAAIGDLCARHNCTVWAALSATLKKLLRSDRRLVIKPNLDFLSFREDAIDRPDHPWLEVAADRLPGKREHVASILLAQGFLDRYEHAQVAAVRFPLLTQPVMEACLRVPTWMANHQGRNRAVARDAFFDRLPPRVRDRQTKGGLNAFMGVAFERNRQALARHLLDGRLVQRGLIDAVAIKSALASPVLEGGAMNRLLYLADVESWVRSWEDV</sequence>
<proteinExistence type="predicted"/>
<keyword evidence="5" id="KW-0614">Plasmid</keyword>
<gene>
    <name evidence="5" type="ordered locus">Caul_5191</name>
</gene>
<dbReference type="Gene3D" id="3.60.20.10">
    <property type="entry name" value="Glutamine Phosphoribosylpyrophosphate, subunit 1, domain 1"/>
    <property type="match status" value="1"/>
</dbReference>
<dbReference type="InterPro" id="IPR051786">
    <property type="entry name" value="ASN_synthetase/amidase"/>
</dbReference>
<dbReference type="SUPFAM" id="SSF52402">
    <property type="entry name" value="Adenine nucleotide alpha hydrolases-like"/>
    <property type="match status" value="1"/>
</dbReference>
<dbReference type="Pfam" id="PF00733">
    <property type="entry name" value="Asn_synthase"/>
    <property type="match status" value="1"/>
</dbReference>
<reference evidence="5" key="1">
    <citation type="submission" date="2008-01" db="EMBL/GenBank/DDBJ databases">
        <title>Complete sequence of plasmid1 pCAUL01 of Caulobacter sp. K31.</title>
        <authorList>
            <consortium name="US DOE Joint Genome Institute"/>
            <person name="Copeland A."/>
            <person name="Lucas S."/>
            <person name="Lapidus A."/>
            <person name="Barry K."/>
            <person name="Glavina del Rio T."/>
            <person name="Dalin E."/>
            <person name="Tice H."/>
            <person name="Pitluck S."/>
            <person name="Bruce D."/>
            <person name="Goodwin L."/>
            <person name="Thompson L.S."/>
            <person name="Brettin T."/>
            <person name="Detter J.C."/>
            <person name="Han C."/>
            <person name="Schmutz J."/>
            <person name="Larimer F."/>
            <person name="Land M."/>
            <person name="Hauser L."/>
            <person name="Kyrpides N."/>
            <person name="Kim E."/>
            <person name="Stephens C."/>
            <person name="Richardson P."/>
        </authorList>
    </citation>
    <scope>NUCLEOTIDE SEQUENCE [LARGE SCALE GENOMIC DNA]</scope>
    <source>
        <plasmid evidence="5">K31</plasmid>
        <plasmid evidence="5">pCAUL01</plasmid>
    </source>
</reference>
<dbReference type="InterPro" id="IPR029055">
    <property type="entry name" value="Ntn_hydrolases_N"/>
</dbReference>
<dbReference type="EMBL" id="CP000928">
    <property type="protein sequence ID" value="ABZ74311.1"/>
    <property type="molecule type" value="Genomic_DNA"/>
</dbReference>
<dbReference type="AlphaFoldDB" id="B0T9D6"/>
<dbReference type="Gene3D" id="3.40.50.620">
    <property type="entry name" value="HUPs"/>
    <property type="match status" value="1"/>
</dbReference>
<evidence type="ECO:0000259" key="4">
    <source>
        <dbReference type="Pfam" id="PF00733"/>
    </source>
</evidence>
<comment type="catalytic activity">
    <reaction evidence="3">
        <text>L-aspartate + L-glutamine + ATP + H2O = L-asparagine + L-glutamate + AMP + diphosphate + H(+)</text>
        <dbReference type="Rhea" id="RHEA:12228"/>
        <dbReference type="ChEBI" id="CHEBI:15377"/>
        <dbReference type="ChEBI" id="CHEBI:15378"/>
        <dbReference type="ChEBI" id="CHEBI:29985"/>
        <dbReference type="ChEBI" id="CHEBI:29991"/>
        <dbReference type="ChEBI" id="CHEBI:30616"/>
        <dbReference type="ChEBI" id="CHEBI:33019"/>
        <dbReference type="ChEBI" id="CHEBI:58048"/>
        <dbReference type="ChEBI" id="CHEBI:58359"/>
        <dbReference type="ChEBI" id="CHEBI:456215"/>
        <dbReference type="EC" id="6.3.5.4"/>
    </reaction>
</comment>
<evidence type="ECO:0000256" key="1">
    <source>
        <dbReference type="ARBA" id="ARBA00005187"/>
    </source>
</evidence>
<dbReference type="PANTHER" id="PTHR43284">
    <property type="entry name" value="ASPARAGINE SYNTHETASE (GLUTAMINE-HYDROLYZING)"/>
    <property type="match status" value="1"/>
</dbReference>
<dbReference type="OrthoDB" id="7053173at2"/>
<dbReference type="HOGENOM" id="CLU_031685_1_0_5"/>
<evidence type="ECO:0000313" key="5">
    <source>
        <dbReference type="EMBL" id="ABZ74311.1"/>
    </source>
</evidence>
<dbReference type="EC" id="6.3.5.4" evidence="2"/>
<dbReference type="PANTHER" id="PTHR43284:SF1">
    <property type="entry name" value="ASPARAGINE SYNTHETASE"/>
    <property type="match status" value="1"/>
</dbReference>
<dbReference type="SUPFAM" id="SSF56235">
    <property type="entry name" value="N-terminal nucleophile aminohydrolases (Ntn hydrolases)"/>
    <property type="match status" value="1"/>
</dbReference>
<organism evidence="5">
    <name type="scientific">Caulobacter sp. (strain K31)</name>
    <dbReference type="NCBI Taxonomy" id="366602"/>
    <lineage>
        <taxon>Bacteria</taxon>
        <taxon>Pseudomonadati</taxon>
        <taxon>Pseudomonadota</taxon>
        <taxon>Alphaproteobacteria</taxon>
        <taxon>Caulobacterales</taxon>
        <taxon>Caulobacteraceae</taxon>
        <taxon>Caulobacter</taxon>
    </lineage>
</organism>
<geneLocation type="plasmid" evidence="5">
    <name>pCAUL01</name>
</geneLocation>
<protein>
    <recommendedName>
        <fullName evidence="2">asparagine synthase (glutamine-hydrolyzing)</fullName>
        <ecNumber evidence="2">6.3.5.4</ecNumber>
    </recommendedName>
</protein>